<comment type="caution">
    <text evidence="2">The sequence shown here is derived from an EMBL/GenBank/DDBJ whole genome shotgun (WGS) entry which is preliminary data.</text>
</comment>
<accession>X1QBF4</accession>
<dbReference type="Pfam" id="PF14559">
    <property type="entry name" value="TPR_19"/>
    <property type="match status" value="1"/>
</dbReference>
<sequence>MRKFDMTVKKTGFFLWPIVIILTIVFWEEIRTSNWYWQAIVVIGYLLLLGTLRSDADHRAEIDSYHNSVRVLISEKKYSEALKIAESALANSPENAPLLYAQGECHQNLGHIQEAEQAYLKATEVDP</sequence>
<proteinExistence type="predicted"/>
<keyword evidence="1" id="KW-0472">Membrane</keyword>
<dbReference type="InterPro" id="IPR011990">
    <property type="entry name" value="TPR-like_helical_dom_sf"/>
</dbReference>
<evidence type="ECO:0000256" key="1">
    <source>
        <dbReference type="SAM" id="Phobius"/>
    </source>
</evidence>
<dbReference type="PROSITE" id="PS50293">
    <property type="entry name" value="TPR_REGION"/>
    <property type="match status" value="1"/>
</dbReference>
<gene>
    <name evidence="2" type="ORF">S06H3_50117</name>
</gene>
<dbReference type="AlphaFoldDB" id="X1QBF4"/>
<evidence type="ECO:0000313" key="2">
    <source>
        <dbReference type="EMBL" id="GAI40599.1"/>
    </source>
</evidence>
<feature type="transmembrane region" description="Helical" evidence="1">
    <location>
        <begin position="35"/>
        <end position="52"/>
    </location>
</feature>
<keyword evidence="1" id="KW-1133">Transmembrane helix</keyword>
<protein>
    <submittedName>
        <fullName evidence="2">Uncharacterized protein</fullName>
    </submittedName>
</protein>
<reference evidence="2" key="1">
    <citation type="journal article" date="2014" name="Front. Microbiol.">
        <title>High frequency of phylogenetically diverse reductive dehalogenase-homologous genes in deep subseafloor sedimentary metagenomes.</title>
        <authorList>
            <person name="Kawai M."/>
            <person name="Futagami T."/>
            <person name="Toyoda A."/>
            <person name="Takaki Y."/>
            <person name="Nishi S."/>
            <person name="Hori S."/>
            <person name="Arai W."/>
            <person name="Tsubouchi T."/>
            <person name="Morono Y."/>
            <person name="Uchiyama I."/>
            <person name="Ito T."/>
            <person name="Fujiyama A."/>
            <person name="Inagaki F."/>
            <person name="Takami H."/>
        </authorList>
    </citation>
    <scope>NUCLEOTIDE SEQUENCE</scope>
    <source>
        <strain evidence="2">Expedition CK06-06</strain>
    </source>
</reference>
<dbReference type="Gene3D" id="1.25.40.10">
    <property type="entry name" value="Tetratricopeptide repeat domain"/>
    <property type="match status" value="1"/>
</dbReference>
<dbReference type="EMBL" id="BARV01031697">
    <property type="protein sequence ID" value="GAI40599.1"/>
    <property type="molecule type" value="Genomic_DNA"/>
</dbReference>
<keyword evidence="1" id="KW-0812">Transmembrane</keyword>
<name>X1QBF4_9ZZZZ</name>
<feature type="transmembrane region" description="Helical" evidence="1">
    <location>
        <begin position="12"/>
        <end position="29"/>
    </location>
</feature>
<dbReference type="SUPFAM" id="SSF48452">
    <property type="entry name" value="TPR-like"/>
    <property type="match status" value="1"/>
</dbReference>
<feature type="non-terminal residue" evidence="2">
    <location>
        <position position="127"/>
    </location>
</feature>
<organism evidence="2">
    <name type="scientific">marine sediment metagenome</name>
    <dbReference type="NCBI Taxonomy" id="412755"/>
    <lineage>
        <taxon>unclassified sequences</taxon>
        <taxon>metagenomes</taxon>
        <taxon>ecological metagenomes</taxon>
    </lineage>
</organism>